<comment type="caution">
    <text evidence="4">The sequence shown here is derived from an EMBL/GenBank/DDBJ whole genome shotgun (WGS) entry which is preliminary data.</text>
</comment>
<dbReference type="EMBL" id="MU575040">
    <property type="protein sequence ID" value="KAI5609870.1"/>
    <property type="molecule type" value="Genomic_DNA"/>
</dbReference>
<evidence type="ECO:0000313" key="4">
    <source>
        <dbReference type="EMBL" id="KAI5609870.1"/>
    </source>
</evidence>
<dbReference type="AlphaFoldDB" id="A0AAD5A5S4"/>
<dbReference type="Pfam" id="PF00017">
    <property type="entry name" value="SH2"/>
    <property type="match status" value="1"/>
</dbReference>
<dbReference type="InterPro" id="IPR036860">
    <property type="entry name" value="SH2_dom_sf"/>
</dbReference>
<reference evidence="4" key="1">
    <citation type="submission" date="2018-07" db="EMBL/GenBank/DDBJ databases">
        <title>Comparative genomics of catfishes provides insights into carnivory and benthic adaptation.</title>
        <authorList>
            <person name="Zhang Y."/>
            <person name="Wang D."/>
            <person name="Peng Z."/>
            <person name="Zheng S."/>
            <person name="Shao F."/>
            <person name="Tao W."/>
        </authorList>
    </citation>
    <scope>NUCLEOTIDE SEQUENCE</scope>
    <source>
        <strain evidence="4">Chongqing</strain>
    </source>
</reference>
<feature type="non-terminal residue" evidence="4">
    <location>
        <position position="1"/>
    </location>
</feature>
<feature type="domain" description="SH2" evidence="3">
    <location>
        <begin position="6"/>
        <end position="88"/>
    </location>
</feature>
<dbReference type="SMART" id="SM00252">
    <property type="entry name" value="SH2"/>
    <property type="match status" value="1"/>
</dbReference>
<keyword evidence="1 2" id="KW-0727">SH2 domain</keyword>
<sequence length="88" mass="10390">GVIPKWFHGFISRKLSEELLMTKPQGYFLIRISESRIGYTLSYRSVDVCRHFMIDMLPGNQYEIVGENLRHPSLHDLVAYYQRTPIYP</sequence>
<dbReference type="PROSITE" id="PS50001">
    <property type="entry name" value="SH2"/>
    <property type="match status" value="1"/>
</dbReference>
<dbReference type="Gene3D" id="3.30.505.10">
    <property type="entry name" value="SH2 domain"/>
    <property type="match status" value="1"/>
</dbReference>
<accession>A0AAD5A5S4</accession>
<dbReference type="PRINTS" id="PR00401">
    <property type="entry name" value="SH2DOMAIN"/>
</dbReference>
<dbReference type="Proteomes" id="UP001205998">
    <property type="component" value="Unassembled WGS sequence"/>
</dbReference>
<dbReference type="SUPFAM" id="SSF55550">
    <property type="entry name" value="SH2 domain"/>
    <property type="match status" value="1"/>
</dbReference>
<evidence type="ECO:0000256" key="1">
    <source>
        <dbReference type="ARBA" id="ARBA00022999"/>
    </source>
</evidence>
<evidence type="ECO:0000259" key="3">
    <source>
        <dbReference type="PROSITE" id="PS50001"/>
    </source>
</evidence>
<evidence type="ECO:0000313" key="5">
    <source>
        <dbReference type="Proteomes" id="UP001205998"/>
    </source>
</evidence>
<evidence type="ECO:0000256" key="2">
    <source>
        <dbReference type="PROSITE-ProRule" id="PRU00191"/>
    </source>
</evidence>
<gene>
    <name evidence="4" type="ORF">C0J50_5850</name>
</gene>
<dbReference type="PANTHER" id="PTHR14388">
    <property type="entry name" value="T CELL-SPECIFIC ADAPTER PROTEIN TSAD"/>
    <property type="match status" value="1"/>
</dbReference>
<organism evidence="4 5">
    <name type="scientific">Silurus asotus</name>
    <name type="common">Amur catfish</name>
    <name type="synonym">Parasilurus asotus</name>
    <dbReference type="NCBI Taxonomy" id="30991"/>
    <lineage>
        <taxon>Eukaryota</taxon>
        <taxon>Metazoa</taxon>
        <taxon>Chordata</taxon>
        <taxon>Craniata</taxon>
        <taxon>Vertebrata</taxon>
        <taxon>Euteleostomi</taxon>
        <taxon>Actinopterygii</taxon>
        <taxon>Neopterygii</taxon>
        <taxon>Teleostei</taxon>
        <taxon>Ostariophysi</taxon>
        <taxon>Siluriformes</taxon>
        <taxon>Siluridae</taxon>
        <taxon>Silurus</taxon>
    </lineage>
</organism>
<dbReference type="InterPro" id="IPR000980">
    <property type="entry name" value="SH2"/>
</dbReference>
<name>A0AAD5A5S4_SILAS</name>
<proteinExistence type="predicted"/>
<keyword evidence="5" id="KW-1185">Reference proteome</keyword>
<protein>
    <submittedName>
        <fullName evidence="4">Hematopoietic SH2 domain-containing protein-like</fullName>
    </submittedName>
</protein>
<dbReference type="GO" id="GO:0005737">
    <property type="term" value="C:cytoplasm"/>
    <property type="evidence" value="ECO:0007669"/>
    <property type="project" value="TreeGrafter"/>
</dbReference>
<feature type="non-terminal residue" evidence="4">
    <location>
        <position position="88"/>
    </location>
</feature>
<dbReference type="PANTHER" id="PTHR14388:SF3">
    <property type="entry name" value="HEMATOPOIETIC SH2 DOMAIN-CONTAINING PROTEIN"/>
    <property type="match status" value="1"/>
</dbReference>